<evidence type="ECO:0000313" key="3">
    <source>
        <dbReference type="EMBL" id="GAP64858.1"/>
    </source>
</evidence>
<dbReference type="Pfam" id="PF02625">
    <property type="entry name" value="XdhC_CoxI"/>
    <property type="match status" value="1"/>
</dbReference>
<organism evidence="3">
    <name type="scientific">Mizugakiibacter sediminis</name>
    <dbReference type="NCBI Taxonomy" id="1475481"/>
    <lineage>
        <taxon>Bacteria</taxon>
        <taxon>Pseudomonadati</taxon>
        <taxon>Pseudomonadota</taxon>
        <taxon>Gammaproteobacteria</taxon>
        <taxon>Lysobacterales</taxon>
        <taxon>Rhodanobacteraceae</taxon>
        <taxon>Mizugakiibacter</taxon>
    </lineage>
</organism>
<evidence type="ECO:0000259" key="2">
    <source>
        <dbReference type="Pfam" id="PF13478"/>
    </source>
</evidence>
<dbReference type="PANTHER" id="PTHR30388:SF4">
    <property type="entry name" value="MOLYBDENUM COFACTOR INSERTION CHAPERONE PAOD"/>
    <property type="match status" value="1"/>
</dbReference>
<dbReference type="AlphaFoldDB" id="A0A0K8QJ32"/>
<name>A0A0K8QJ32_9GAMM</name>
<gene>
    <name evidence="3" type="ORF">MBSD_n0140</name>
</gene>
<dbReference type="Pfam" id="PF13478">
    <property type="entry name" value="XdhC_C"/>
    <property type="match status" value="1"/>
</dbReference>
<proteinExistence type="predicted"/>
<dbReference type="InterPro" id="IPR052698">
    <property type="entry name" value="MoCofactor_Util/Proc"/>
</dbReference>
<dbReference type="RefSeq" id="WP_062534104.1">
    <property type="nucleotide sequence ID" value="NZ_DF970134.1"/>
</dbReference>
<dbReference type="STRING" id="1475481.GCA_000953855_00141"/>
<sequence>MNDVRGPAAIAAPHGGLRAVLDALTARHARGETPVLAMVTACSGPTYRKPGALALFDETGPIAGALSGGCLEEELAIAARAALAAARAVPRAVDTGSADDLVFGTGSGCGGRMDVLLLPLPPQAPLAAALRALRDGTAPLEVTLHADGGGAARLGEGAAWRWPAPGDGVAPAGASAACFAIAPPPRLLALGAGPETPALLQFLQRLGWYVEVQEHRTRWAGYAAGADALHAAHPGTLPEAAARCRAAVVMTHQFEGDRAHLAALAATSIPYVGLLGPAARRDALLATLGDAAAALRPRLRAPVGLRLGGEGPEAIALSIAAGLAAHLHGRGDA</sequence>
<dbReference type="InterPro" id="IPR027051">
    <property type="entry name" value="XdhC_Rossmann_dom"/>
</dbReference>
<keyword evidence="4" id="KW-1185">Reference proteome</keyword>
<accession>A0A0K8QJ32</accession>
<evidence type="ECO:0000313" key="4">
    <source>
        <dbReference type="Proteomes" id="UP000253740"/>
    </source>
</evidence>
<dbReference type="InterPro" id="IPR003777">
    <property type="entry name" value="XdhC_CoxI"/>
</dbReference>
<reference evidence="3" key="1">
    <citation type="submission" date="2015-08" db="EMBL/GenBank/DDBJ databases">
        <title>Complete DNA Sequence of Pseudomonas syringae pv. actinidiae, the Causal Agent of Kiwifruit Canker Disease.</title>
        <authorList>
            <person name="Rikkerink E.H.A."/>
            <person name="Fineran P.C."/>
        </authorList>
    </citation>
    <scope>NUCLEOTIDE SEQUENCE</scope>
    <source>
        <strain evidence="3">SkMP5</strain>
    </source>
</reference>
<dbReference type="EMBL" id="DF970134">
    <property type="protein sequence ID" value="GAP64858.1"/>
    <property type="molecule type" value="Genomic_DNA"/>
</dbReference>
<dbReference type="OrthoDB" id="9815497at2"/>
<feature type="domain" description="XdhC Rossmann" evidence="2">
    <location>
        <begin position="187"/>
        <end position="322"/>
    </location>
</feature>
<dbReference type="Gene3D" id="3.40.50.720">
    <property type="entry name" value="NAD(P)-binding Rossmann-like Domain"/>
    <property type="match status" value="1"/>
</dbReference>
<dbReference type="PANTHER" id="PTHR30388">
    <property type="entry name" value="ALDEHYDE OXIDOREDUCTASE MOLYBDENUM COFACTOR ASSEMBLY PROTEIN"/>
    <property type="match status" value="1"/>
</dbReference>
<feature type="domain" description="XdhC- CoxI" evidence="1">
    <location>
        <begin position="29"/>
        <end position="87"/>
    </location>
</feature>
<protein>
    <submittedName>
        <fullName evidence="3">Uncharacterized protein</fullName>
    </submittedName>
</protein>
<evidence type="ECO:0000259" key="1">
    <source>
        <dbReference type="Pfam" id="PF02625"/>
    </source>
</evidence>
<dbReference type="Proteomes" id="UP000253740">
    <property type="component" value="Unassembled WGS sequence"/>
</dbReference>